<dbReference type="InterPro" id="IPR009071">
    <property type="entry name" value="HMG_box_dom"/>
</dbReference>
<dbReference type="InterPro" id="IPR011993">
    <property type="entry name" value="PH-like_dom_sf"/>
</dbReference>
<keyword evidence="18" id="KW-0175">Coiled coil</keyword>
<comment type="subunit">
    <text evidence="5">Component of the FACT complex, a stable heterodimer of SPT16 and SSRP1.</text>
</comment>
<comment type="caution">
    <text evidence="21">The sequence shown here is derived from an EMBL/GenBank/DDBJ whole genome shotgun (WGS) entry which is preliminary data.</text>
</comment>
<evidence type="ECO:0000256" key="18">
    <source>
        <dbReference type="SAM" id="Coils"/>
    </source>
</evidence>
<dbReference type="CDD" id="cd13230">
    <property type="entry name" value="PH1_SSRP1-like"/>
    <property type="match status" value="1"/>
</dbReference>
<dbReference type="GO" id="GO:0006281">
    <property type="term" value="P:DNA repair"/>
    <property type="evidence" value="ECO:0007669"/>
    <property type="project" value="UniProtKB-KW"/>
</dbReference>
<dbReference type="GO" id="GO:0003677">
    <property type="term" value="F:DNA binding"/>
    <property type="evidence" value="ECO:0007669"/>
    <property type="project" value="UniProtKB-UniRule"/>
</dbReference>
<dbReference type="Proteomes" id="UP000631114">
    <property type="component" value="Unassembled WGS sequence"/>
</dbReference>
<keyword evidence="13" id="KW-0804">Transcription</keyword>
<dbReference type="InterPro" id="IPR029454">
    <property type="entry name" value="ODR-4-like"/>
</dbReference>
<evidence type="ECO:0000256" key="1">
    <source>
        <dbReference type="ARBA" id="ARBA00000799"/>
    </source>
</evidence>
<dbReference type="GO" id="GO:0009536">
    <property type="term" value="C:plastid"/>
    <property type="evidence" value="ECO:0007669"/>
    <property type="project" value="TreeGrafter"/>
</dbReference>
<dbReference type="GO" id="GO:0005634">
    <property type="term" value="C:nucleus"/>
    <property type="evidence" value="ECO:0007669"/>
    <property type="project" value="UniProtKB-UniRule"/>
</dbReference>
<keyword evidence="7" id="KW-0158">Chromosome</keyword>
<feature type="compositionally biased region" description="Acidic residues" evidence="19">
    <location>
        <begin position="490"/>
        <end position="499"/>
    </location>
</feature>
<evidence type="ECO:0000256" key="11">
    <source>
        <dbReference type="ARBA" id="ARBA00023015"/>
    </source>
</evidence>
<dbReference type="SUPFAM" id="SSF47095">
    <property type="entry name" value="HMG-box"/>
    <property type="match status" value="1"/>
</dbReference>
<evidence type="ECO:0000313" key="22">
    <source>
        <dbReference type="Proteomes" id="UP000631114"/>
    </source>
</evidence>
<dbReference type="EC" id="5.4.4.2" evidence="6"/>
<dbReference type="GO" id="GO:0042372">
    <property type="term" value="P:phylloquinone biosynthetic process"/>
    <property type="evidence" value="ECO:0007669"/>
    <property type="project" value="TreeGrafter"/>
</dbReference>
<evidence type="ECO:0000256" key="4">
    <source>
        <dbReference type="ARBA" id="ARBA00010060"/>
    </source>
</evidence>
<dbReference type="Pfam" id="PF14778">
    <property type="entry name" value="ODR4-like"/>
    <property type="match status" value="1"/>
</dbReference>
<dbReference type="Pfam" id="PF00505">
    <property type="entry name" value="HMG_box"/>
    <property type="match status" value="1"/>
</dbReference>
<evidence type="ECO:0000313" key="21">
    <source>
        <dbReference type="EMBL" id="KAF9625505.1"/>
    </source>
</evidence>
<dbReference type="Pfam" id="PF08512">
    <property type="entry name" value="Rttp106-like_middle"/>
    <property type="match status" value="1"/>
</dbReference>
<dbReference type="PANTHER" id="PTHR47253">
    <property type="match status" value="1"/>
</dbReference>
<feature type="region of interest" description="Disordered" evidence="19">
    <location>
        <begin position="962"/>
        <end position="986"/>
    </location>
</feature>
<dbReference type="SUPFAM" id="SSF56322">
    <property type="entry name" value="ADC synthase"/>
    <property type="match status" value="1"/>
</dbReference>
<evidence type="ECO:0000256" key="13">
    <source>
        <dbReference type="ARBA" id="ARBA00023163"/>
    </source>
</evidence>
<dbReference type="Pfam" id="PF21103">
    <property type="entry name" value="PH1_SSRP1-like"/>
    <property type="match status" value="1"/>
</dbReference>
<proteinExistence type="inferred from homology"/>
<dbReference type="InterPro" id="IPR024954">
    <property type="entry name" value="SSRP1_DD"/>
</dbReference>
<dbReference type="InterPro" id="IPR036910">
    <property type="entry name" value="HMG_box_dom_sf"/>
</dbReference>
<dbReference type="Gene3D" id="3.60.120.10">
    <property type="entry name" value="Anthranilate synthase"/>
    <property type="match status" value="1"/>
</dbReference>
<organism evidence="21 22">
    <name type="scientific">Coptis chinensis</name>
    <dbReference type="NCBI Taxonomy" id="261450"/>
    <lineage>
        <taxon>Eukaryota</taxon>
        <taxon>Viridiplantae</taxon>
        <taxon>Streptophyta</taxon>
        <taxon>Embryophyta</taxon>
        <taxon>Tracheophyta</taxon>
        <taxon>Spermatophyta</taxon>
        <taxon>Magnoliopsida</taxon>
        <taxon>Ranunculales</taxon>
        <taxon>Ranunculaceae</taxon>
        <taxon>Coptidoideae</taxon>
        <taxon>Coptis</taxon>
    </lineage>
</organism>
<evidence type="ECO:0000256" key="5">
    <source>
        <dbReference type="ARBA" id="ARBA00011111"/>
    </source>
</evidence>
<dbReference type="Pfam" id="PF00425">
    <property type="entry name" value="Chorismate_bind"/>
    <property type="match status" value="1"/>
</dbReference>
<gene>
    <name evidence="21" type="ORF">IFM89_023441</name>
</gene>
<evidence type="ECO:0000256" key="19">
    <source>
        <dbReference type="SAM" id="MobiDB-lite"/>
    </source>
</evidence>
<keyword evidence="22" id="KW-1185">Reference proteome</keyword>
<dbReference type="InterPro" id="IPR004561">
    <property type="entry name" value="IsoChor_synthase"/>
</dbReference>
<protein>
    <recommendedName>
        <fullName evidence="6">isochorismate synthase</fullName>
        <ecNumber evidence="6">5.4.4.2</ecNumber>
    </recommendedName>
</protein>
<dbReference type="FunFam" id="2.30.29.30:FF:000214">
    <property type="entry name" value="FACT complex subunit SSRP1"/>
    <property type="match status" value="1"/>
</dbReference>
<dbReference type="Pfam" id="PF17292">
    <property type="entry name" value="POB3_N"/>
    <property type="match status" value="1"/>
</dbReference>
<dbReference type="Gene3D" id="2.30.29.150">
    <property type="match status" value="1"/>
</dbReference>
<dbReference type="InterPro" id="IPR005801">
    <property type="entry name" value="ADC_synthase"/>
</dbReference>
<keyword evidence="12 17" id="KW-0238">DNA-binding</keyword>
<evidence type="ECO:0000256" key="10">
    <source>
        <dbReference type="ARBA" id="ARBA00022842"/>
    </source>
</evidence>
<keyword evidence="11" id="KW-0805">Transcription regulation</keyword>
<keyword evidence="14" id="KW-0234">DNA repair</keyword>
<keyword evidence="16 17" id="KW-0539">Nucleus</keyword>
<keyword evidence="9" id="KW-0227">DNA damage</keyword>
<evidence type="ECO:0000256" key="8">
    <source>
        <dbReference type="ARBA" id="ARBA00022705"/>
    </source>
</evidence>
<dbReference type="PROSITE" id="PS50118">
    <property type="entry name" value="HMG_BOX_2"/>
    <property type="match status" value="1"/>
</dbReference>
<dbReference type="NCBIfam" id="TIGR00543">
    <property type="entry name" value="isochor_syn"/>
    <property type="match status" value="1"/>
</dbReference>
<evidence type="ECO:0000256" key="14">
    <source>
        <dbReference type="ARBA" id="ARBA00023204"/>
    </source>
</evidence>
<keyword evidence="15" id="KW-0413">Isomerase</keyword>
<dbReference type="InterPro" id="IPR044250">
    <property type="entry name" value="MenF-like"/>
</dbReference>
<dbReference type="InterPro" id="IPR013719">
    <property type="entry name" value="RTT106/SPT16-like_middle_dom"/>
</dbReference>
<feature type="compositionally biased region" description="Basic and acidic residues" evidence="19">
    <location>
        <begin position="524"/>
        <end position="540"/>
    </location>
</feature>
<evidence type="ECO:0000256" key="9">
    <source>
        <dbReference type="ARBA" id="ARBA00022763"/>
    </source>
</evidence>
<evidence type="ECO:0000256" key="6">
    <source>
        <dbReference type="ARBA" id="ARBA00012824"/>
    </source>
</evidence>
<dbReference type="EMBL" id="JADFTS010000001">
    <property type="protein sequence ID" value="KAF9625505.1"/>
    <property type="molecule type" value="Genomic_DNA"/>
</dbReference>
<dbReference type="InterPro" id="IPR048993">
    <property type="entry name" value="SSRP1-like_PH1"/>
</dbReference>
<dbReference type="OrthoDB" id="498543at2759"/>
<evidence type="ECO:0000256" key="7">
    <source>
        <dbReference type="ARBA" id="ARBA00022454"/>
    </source>
</evidence>
<dbReference type="FunFam" id="2.30.29.150:FF:000001">
    <property type="entry name" value="Fact complex subunit ssrp1"/>
    <property type="match status" value="1"/>
</dbReference>
<feature type="region of interest" description="Disordered" evidence="19">
    <location>
        <begin position="486"/>
        <end position="579"/>
    </location>
</feature>
<dbReference type="InterPro" id="IPR000969">
    <property type="entry name" value="SSRP1/POB3"/>
</dbReference>
<keyword evidence="8" id="KW-0235">DNA replication</keyword>
<comment type="similarity">
    <text evidence="4">Belongs to the SSRP1 family.</text>
</comment>
<keyword evidence="10" id="KW-0460">Magnesium</keyword>
<dbReference type="Pfam" id="PF03531">
    <property type="entry name" value="SSrecog"/>
    <property type="match status" value="1"/>
</dbReference>
<dbReference type="InterPro" id="IPR035417">
    <property type="entry name" value="SSRP1/POB3_N"/>
</dbReference>
<feature type="coiled-coil region" evidence="18">
    <location>
        <begin position="1213"/>
        <end position="1240"/>
    </location>
</feature>
<dbReference type="SUPFAM" id="SSF50729">
    <property type="entry name" value="PH domain-like"/>
    <property type="match status" value="1"/>
</dbReference>
<dbReference type="GO" id="GO:0006260">
    <property type="term" value="P:DNA replication"/>
    <property type="evidence" value="ECO:0007669"/>
    <property type="project" value="UniProtKB-KW"/>
</dbReference>
<feature type="DNA-binding region" description="HMG box" evidence="17">
    <location>
        <begin position="573"/>
        <end position="641"/>
    </location>
</feature>
<feature type="compositionally biased region" description="Low complexity" evidence="19">
    <location>
        <begin position="964"/>
        <end position="986"/>
    </location>
</feature>
<dbReference type="Gene3D" id="1.10.30.10">
    <property type="entry name" value="High mobility group box domain"/>
    <property type="match status" value="1"/>
</dbReference>
<evidence type="ECO:0000256" key="17">
    <source>
        <dbReference type="PROSITE-ProRule" id="PRU00267"/>
    </source>
</evidence>
<comment type="subcellular location">
    <subcellularLocation>
        <location evidence="2">Chromosome</location>
    </subcellularLocation>
</comment>
<sequence length="1770" mass="195787">MSDGHTFSSILLGGRGGTSPGTFNVSSKKISWTKSGGGGGGGKTIEVDKSDIVNLTWMKVPRTFQLGVRIRDGLVYKFTGFKEQDVTSLTTYFQKNFGKTSEEKQLSISGHNWGEVDLTGNMLSFLVGSKQAFEVSLADVSQTQLQGKNDVVLEFHMDDTTGANEAYGVLAALLGPKDSLIEISFHIPNSNTQYVGDENRPPAQVFRDKIMSMADVGASGEDAVVTFDGINILTPRGRYSVELHLSFLRLQGQANDFKIQYSSVVRLFLLPKSNQPHTFVVVTLDPPIRKGQTLYPHIVLQFETDYVVESTLSMNEDLLNNKYKDRLEASYKDLIHEVFTRILRGLSGAKVTRPAASFRSRQNGYAVKSSLKAEDGLLYPLDKGFFFLPKPPTLILNDEIDYFEFERHGAGGTSMSYFDLLVKLKNEQEHLFRNIQKNEYDNLFNFISKKGLKIMNLGGFQTTEGVASVIQNVDDGDVDAHLNRIRNEIDESDEEDEDFVVEKDDGGSPTDDSGEEDSDASDSGGEKEKPVKKEPRREASTSKPSSAKKRSRDGDEDGPKKRKPKKKKDPNAPKKAMSGFMFFSNSERDNIRKINPGMQFTDVGRALGEKWRNMTAEEKEPYETMARADQKRYKEAMVGYKSAPTLVDSGNEADSDVIKGFTTSFATAELYNSNLITEKKGVQYIDHFTTVYLHLFPCLSLKFTLMAAVVAENSFTRFIATEFTIKCCFSVSVPSHLSVRSLHNQRTYKCCSLSMNGCEGDYRTPVETIQTRRFPSVPTPETALAHLSSAISELNSQPPCFSSGIIRLEVPIEQHVAAIEWLHAQNQLPRCFFSGRDENKLLDPFLEPTNGVCSISTTNPVSVAGVGAAVFFQQSHSFSLQDWKCIKRIKAHGSTTQIGKKEEVFTEMVKSIIGDEPELKTFETRLFNATNLPIEIGLVIGKTNQTLSRSYIYNLIPTPQNDNSQPPISLSTPTSSKPSKTTKSSKPNITIDVDWVEEHARQVSRMLLGGVYVIGVYLWAPDTSFQSCTSLLYQVIKGVGNATPVCDFNDRIIVHFGYSPRKLTVRSCRVDSGGGGFSICDFKVGRVLGSLKSFKCMYGFELCLPVSSNVGSFRDVVRDGILWIGKELKSAKAIVDGDLVVGDGEGFCVSDGDEHNVELIVPFVNDFVGEMREEIVGVVVFRGFICSYTYLNPKESVQQAISDIKGDIIMSLQSRLDIICDEAEEEMDGEKEESSEISTERSVSQLALHLLKKPASLSFPRRVLVPWIGDVYICDYLQSLETFEVVKDHCKELMCFEAPTDPSVILEPEKEGTSLMTKSFWEVVIPGSAASGSEDNLMLKSDKESIQKEGSRTSAKSTHFSTVTAIAILLLAIRGATVTSCNNDADHSATGHTKFLSEDCPLIRAYGAIRFDARSNISFEWEGFGSFYFMVPLVEFVELKGSSILAITIAWDNKLLRTWGQAVETLQATLSQISSTIVKFRKEAPSSFILSINHVPNKASWDVAVKKALQMIIGSNSDLVKVVLARSSRVIAEADLDPIEWLAYLQVEGQNAYQFCIQPPGAPAFIGNTPEQLFHRKHLSVSSEALAGTRARGGSKALDIQIEDDLLCSPKDHLEFTIDICDLVFVEPKKAIRKLPRVQHLYAQLSGRLRNEDDEFEILSSLHPSPAVCGFPTEAARQFIVETEMFDRGMYAGPVGWFGGRETEFAVGIRSALVEKGLGALIYAGAGIVEGTHSSLEWEELELKTSQGNRVNGSHVLCPGPEDLLSPALA</sequence>
<feature type="domain" description="HMG box" evidence="20">
    <location>
        <begin position="573"/>
        <end position="641"/>
    </location>
</feature>
<evidence type="ECO:0000259" key="20">
    <source>
        <dbReference type="PROSITE" id="PS50118"/>
    </source>
</evidence>
<dbReference type="SMART" id="SM01287">
    <property type="entry name" value="Rtt106"/>
    <property type="match status" value="1"/>
</dbReference>
<dbReference type="GO" id="GO:0008909">
    <property type="term" value="F:isochorismate synthase activity"/>
    <property type="evidence" value="ECO:0007669"/>
    <property type="project" value="UniProtKB-EC"/>
</dbReference>
<dbReference type="PANTHER" id="PTHR47253:SF4">
    <property type="entry name" value="ISOCHORISMATE SYNTHASE 2, CHLOROPLASTIC"/>
    <property type="match status" value="1"/>
</dbReference>
<evidence type="ECO:0000256" key="3">
    <source>
        <dbReference type="ARBA" id="ARBA00005297"/>
    </source>
</evidence>
<evidence type="ECO:0000256" key="12">
    <source>
        <dbReference type="ARBA" id="ARBA00023125"/>
    </source>
</evidence>
<dbReference type="FunFam" id="1.10.30.10:FF:000016">
    <property type="entry name" value="FACT complex subunit SSRP1"/>
    <property type="match status" value="1"/>
</dbReference>
<comment type="catalytic activity">
    <reaction evidence="1">
        <text>chorismate = isochorismate</text>
        <dbReference type="Rhea" id="RHEA:18985"/>
        <dbReference type="ChEBI" id="CHEBI:29748"/>
        <dbReference type="ChEBI" id="CHEBI:29780"/>
        <dbReference type="EC" id="5.4.4.2"/>
    </reaction>
</comment>
<dbReference type="PRINTS" id="PR00887">
    <property type="entry name" value="SSRCOGNITION"/>
</dbReference>
<dbReference type="FunFam" id="2.30.29.220:FF:000002">
    <property type="entry name" value="FACT complex subunit SSRP1"/>
    <property type="match status" value="1"/>
</dbReference>
<dbReference type="InterPro" id="IPR038167">
    <property type="entry name" value="SSRP1_sf"/>
</dbReference>
<dbReference type="InterPro" id="IPR015890">
    <property type="entry name" value="Chorismate_C"/>
</dbReference>
<evidence type="ECO:0000256" key="2">
    <source>
        <dbReference type="ARBA" id="ARBA00004286"/>
    </source>
</evidence>
<evidence type="ECO:0000256" key="15">
    <source>
        <dbReference type="ARBA" id="ARBA00023235"/>
    </source>
</evidence>
<dbReference type="Gene3D" id="2.30.29.220">
    <property type="entry name" value="Structure-specific recognition protein (SSRP1)"/>
    <property type="match status" value="1"/>
</dbReference>
<dbReference type="SMART" id="SM00398">
    <property type="entry name" value="HMG"/>
    <property type="match status" value="1"/>
</dbReference>
<evidence type="ECO:0000256" key="16">
    <source>
        <dbReference type="ARBA" id="ARBA00023242"/>
    </source>
</evidence>
<dbReference type="Gene3D" id="2.30.29.30">
    <property type="entry name" value="Pleckstrin-homology domain (PH domain)/Phosphotyrosine-binding domain (PTB)"/>
    <property type="match status" value="2"/>
</dbReference>
<reference evidence="21 22" key="1">
    <citation type="submission" date="2020-10" db="EMBL/GenBank/DDBJ databases">
        <title>The Coptis chinensis genome and diversification of protoberbering-type alkaloids.</title>
        <authorList>
            <person name="Wang B."/>
            <person name="Shu S."/>
            <person name="Song C."/>
            <person name="Liu Y."/>
        </authorList>
    </citation>
    <scope>NUCLEOTIDE SEQUENCE [LARGE SCALE GENOMIC DNA]</scope>
    <source>
        <strain evidence="21">HL-2020</strain>
        <tissue evidence="21">Leaf</tissue>
    </source>
</reference>
<dbReference type="GO" id="GO:0005694">
    <property type="term" value="C:chromosome"/>
    <property type="evidence" value="ECO:0007669"/>
    <property type="project" value="UniProtKB-SubCell"/>
</dbReference>
<name>A0A835IUS0_9MAGN</name>
<comment type="similarity">
    <text evidence="3">Belongs to the isochorismate synthase family.</text>
</comment>
<accession>A0A835IUS0</accession>
<dbReference type="CDD" id="cd13231">
    <property type="entry name" value="PH2_SSRP1-like"/>
    <property type="match status" value="1"/>
</dbReference>
<dbReference type="GO" id="GO:0048731">
    <property type="term" value="P:system development"/>
    <property type="evidence" value="ECO:0007669"/>
    <property type="project" value="UniProtKB-ARBA"/>
</dbReference>